<keyword evidence="2" id="KW-0732">Signal</keyword>
<feature type="signal peptide" evidence="2">
    <location>
        <begin position="1"/>
        <end position="26"/>
    </location>
</feature>
<dbReference type="PROSITE" id="PS51257">
    <property type="entry name" value="PROKAR_LIPOPROTEIN"/>
    <property type="match status" value="1"/>
</dbReference>
<dbReference type="Proteomes" id="UP000516349">
    <property type="component" value="Chromosome"/>
</dbReference>
<dbReference type="EMBL" id="CP060244">
    <property type="protein sequence ID" value="QNT77532.1"/>
    <property type="molecule type" value="Genomic_DNA"/>
</dbReference>
<dbReference type="RefSeq" id="WP_238996853.1">
    <property type="nucleotide sequence ID" value="NZ_CP060244.1"/>
</dbReference>
<evidence type="ECO:0000313" key="4">
    <source>
        <dbReference type="Proteomes" id="UP000516349"/>
    </source>
</evidence>
<dbReference type="PANTHER" id="PTHR37944:SF1">
    <property type="entry name" value="PORIN B"/>
    <property type="match status" value="1"/>
</dbReference>
<dbReference type="InterPro" id="IPR052932">
    <property type="entry name" value="OprB_Porin"/>
</dbReference>
<dbReference type="GO" id="GO:0008643">
    <property type="term" value="P:carbohydrate transport"/>
    <property type="evidence" value="ECO:0007669"/>
    <property type="project" value="InterPro"/>
</dbReference>
<dbReference type="PANTHER" id="PTHR37944">
    <property type="entry name" value="PORIN B"/>
    <property type="match status" value="1"/>
</dbReference>
<feature type="chain" id="PRO_5029036104" evidence="2">
    <location>
        <begin position="27"/>
        <end position="499"/>
    </location>
</feature>
<protein>
    <submittedName>
        <fullName evidence="3">Porin B</fullName>
    </submittedName>
</protein>
<dbReference type="AlphaFoldDB" id="A0A7H1NP22"/>
<evidence type="ECO:0000313" key="3">
    <source>
        <dbReference type="EMBL" id="QNT77532.1"/>
    </source>
</evidence>
<dbReference type="InterPro" id="IPR038673">
    <property type="entry name" value="OprB_sf"/>
</dbReference>
<comment type="similarity">
    <text evidence="1 2">Belongs to the OprB family.</text>
</comment>
<dbReference type="KEGG" id="ebla:JGUZn3_02740"/>
<dbReference type="GO" id="GO:0016020">
    <property type="term" value="C:membrane"/>
    <property type="evidence" value="ECO:0007669"/>
    <property type="project" value="InterPro"/>
</dbReference>
<proteinExistence type="inferred from homology"/>
<keyword evidence="4" id="KW-1185">Reference proteome</keyword>
<reference evidence="3 4" key="1">
    <citation type="submission" date="2020-08" db="EMBL/GenBank/DDBJ databases">
        <title>Complete genome sequence of Entomobacter blattae G55GP.</title>
        <authorList>
            <person name="Poehlein A."/>
            <person name="Guzman J."/>
            <person name="Daniel R."/>
            <person name="Vilcinskas A."/>
        </authorList>
    </citation>
    <scope>NUCLEOTIDE SEQUENCE [LARGE SCALE GENOMIC DNA]</scope>
    <source>
        <strain evidence="3 4">G55GP</strain>
    </source>
</reference>
<evidence type="ECO:0000256" key="1">
    <source>
        <dbReference type="ARBA" id="ARBA00008769"/>
    </source>
</evidence>
<name>A0A7H1NP22_9PROT</name>
<dbReference type="Gene3D" id="2.40.160.180">
    <property type="entry name" value="Carbohydrate-selective porin OprB"/>
    <property type="match status" value="1"/>
</dbReference>
<evidence type="ECO:0000256" key="2">
    <source>
        <dbReference type="RuleBase" id="RU363072"/>
    </source>
</evidence>
<accession>A0A7H1NP22</accession>
<dbReference type="Pfam" id="PF04966">
    <property type="entry name" value="OprB"/>
    <property type="match status" value="1"/>
</dbReference>
<dbReference type="GO" id="GO:0015288">
    <property type="term" value="F:porin activity"/>
    <property type="evidence" value="ECO:0007669"/>
    <property type="project" value="InterPro"/>
</dbReference>
<dbReference type="InterPro" id="IPR007049">
    <property type="entry name" value="Carb-sel_porin_OprB"/>
</dbReference>
<gene>
    <name evidence="3" type="primary">oprB_1</name>
    <name evidence="3" type="ORF">JGUZn3_02740</name>
</gene>
<organism evidence="3 4">
    <name type="scientific">Entomobacter blattae</name>
    <dbReference type="NCBI Taxonomy" id="2762277"/>
    <lineage>
        <taxon>Bacteria</taxon>
        <taxon>Pseudomonadati</taxon>
        <taxon>Pseudomonadota</taxon>
        <taxon>Alphaproteobacteria</taxon>
        <taxon>Acetobacterales</taxon>
        <taxon>Acetobacteraceae</taxon>
        <taxon>Entomobacter</taxon>
    </lineage>
</organism>
<sequence>MVSSYVKVLGAACFFLWGGSCTPGWAQETSSVVVSKSSSQGSFSTYKGVKSGVSELEGDNAIEAQDYWASGWGQDAFNNWFEQKKMLGDWGGLRSELENEGWTFQGRYLSEFAGNPVGGRSKGLRYAHEFALGMDVDLVKVLGEQYGGIFHYLMTERAGLSLTQQSLGALESVQEIYGAGQTVRLVRLSWENHWDDHFATEMGWINTENDFANSTSYWGLSLYCQFQNNAICGMPQSLAANSGYSWYPSVHPGMWMKFYPGSDHSYEFATGVYSVDPSIGNAHKGFKLGLQDTTGAIIPFQLAWHRGDADDLGEYTGNYRVGFYWETSEVKTVTNQAGRFQPGSIRLVDLPQDMVRGRYGGWLLADQMIQRDEEKSSRGTVVFGNLVWGDHRTAIFPFFATFGVVRKGTFDSRPNDTVNLGGYIATINNKIGRYVAFLRSVGQAGARDASGEYAVEFNYGYQASPWMTLRPGMQYVWHPGGTSYTKNALVFTFQTGMVF</sequence>